<accession>A0A4S8HSW2</accession>
<evidence type="ECO:0000259" key="2">
    <source>
        <dbReference type="Pfam" id="PF08327"/>
    </source>
</evidence>
<reference evidence="3 4" key="1">
    <citation type="submission" date="2019-04" db="EMBL/GenBank/DDBJ databases">
        <title>Niastella caeni sp. nov., isolated from activated sludge.</title>
        <authorList>
            <person name="Sheng M."/>
        </authorList>
    </citation>
    <scope>NUCLEOTIDE SEQUENCE [LARGE SCALE GENOMIC DNA]</scope>
    <source>
        <strain evidence="3 4">HX-2-15</strain>
    </source>
</reference>
<evidence type="ECO:0000313" key="3">
    <source>
        <dbReference type="EMBL" id="THU37064.1"/>
    </source>
</evidence>
<dbReference type="OrthoDB" id="9795306at2"/>
<dbReference type="CDD" id="cd07814">
    <property type="entry name" value="SRPBCC_CalC_Aha1-like"/>
    <property type="match status" value="1"/>
</dbReference>
<comment type="caution">
    <text evidence="3">The sequence shown here is derived from an EMBL/GenBank/DDBJ whole genome shotgun (WGS) entry which is preliminary data.</text>
</comment>
<protein>
    <submittedName>
        <fullName evidence="3">SRPBCC domain-containing protein</fullName>
    </submittedName>
</protein>
<comment type="similarity">
    <text evidence="1">Belongs to the AHA1 family.</text>
</comment>
<dbReference type="Proteomes" id="UP000306918">
    <property type="component" value="Unassembled WGS sequence"/>
</dbReference>
<proteinExistence type="inferred from homology"/>
<dbReference type="InterPro" id="IPR013538">
    <property type="entry name" value="ASHA1/2-like_C"/>
</dbReference>
<dbReference type="EMBL" id="STFF01000005">
    <property type="protein sequence ID" value="THU37064.1"/>
    <property type="molecule type" value="Genomic_DNA"/>
</dbReference>
<evidence type="ECO:0000313" key="4">
    <source>
        <dbReference type="Proteomes" id="UP000306918"/>
    </source>
</evidence>
<gene>
    <name evidence="3" type="ORF">FAM09_19110</name>
</gene>
<dbReference type="RefSeq" id="WP_136578738.1">
    <property type="nucleotide sequence ID" value="NZ_STFF01000005.1"/>
</dbReference>
<dbReference type="Gene3D" id="3.30.530.20">
    <property type="match status" value="1"/>
</dbReference>
<name>A0A4S8HSW2_9BACT</name>
<dbReference type="AlphaFoldDB" id="A0A4S8HSW2"/>
<sequence>MMLTKETIYSKDASNKKLSVERDFDAPLEVVWKAWTQSELLDQWWAPKPWKANTKSMDFREGGTWLYYMEGPDGIRQYCKVDYKSIVPNKSFAGFDGFCDENGVTNTEMPGMDWKCVFTSVGNTTKVEVEVTFASETDLEKIVEMGFKEGFAAAHANLDELLAAQ</sequence>
<dbReference type="InterPro" id="IPR023393">
    <property type="entry name" value="START-like_dom_sf"/>
</dbReference>
<dbReference type="Pfam" id="PF08327">
    <property type="entry name" value="AHSA1"/>
    <property type="match status" value="1"/>
</dbReference>
<dbReference type="SUPFAM" id="SSF55961">
    <property type="entry name" value="Bet v1-like"/>
    <property type="match status" value="1"/>
</dbReference>
<feature type="domain" description="Activator of Hsp90 ATPase homologue 1/2-like C-terminal" evidence="2">
    <location>
        <begin position="25"/>
        <end position="162"/>
    </location>
</feature>
<evidence type="ECO:0000256" key="1">
    <source>
        <dbReference type="ARBA" id="ARBA00006817"/>
    </source>
</evidence>
<organism evidence="3 4">
    <name type="scientific">Niastella caeni</name>
    <dbReference type="NCBI Taxonomy" id="2569763"/>
    <lineage>
        <taxon>Bacteria</taxon>
        <taxon>Pseudomonadati</taxon>
        <taxon>Bacteroidota</taxon>
        <taxon>Chitinophagia</taxon>
        <taxon>Chitinophagales</taxon>
        <taxon>Chitinophagaceae</taxon>
        <taxon>Niastella</taxon>
    </lineage>
</organism>
<keyword evidence="4" id="KW-1185">Reference proteome</keyword>